<comment type="caution">
    <text evidence="3">The sequence shown here is derived from an EMBL/GenBank/DDBJ whole genome shotgun (WGS) entry which is preliminary data.</text>
</comment>
<feature type="chain" id="PRO_5040158627" evidence="2">
    <location>
        <begin position="19"/>
        <end position="172"/>
    </location>
</feature>
<dbReference type="AlphaFoldDB" id="A0A9Q0TRY9"/>
<evidence type="ECO:0000256" key="2">
    <source>
        <dbReference type="SAM" id="SignalP"/>
    </source>
</evidence>
<evidence type="ECO:0000313" key="4">
    <source>
        <dbReference type="Proteomes" id="UP001151752"/>
    </source>
</evidence>
<keyword evidence="1" id="KW-0472">Membrane</keyword>
<dbReference type="Proteomes" id="UP001151752">
    <property type="component" value="Chromosome 9"/>
</dbReference>
<dbReference type="EMBL" id="JAPFFM010000014">
    <property type="protein sequence ID" value="KAJ6716553.1"/>
    <property type="molecule type" value="Genomic_DNA"/>
</dbReference>
<keyword evidence="4" id="KW-1185">Reference proteome</keyword>
<reference evidence="3" key="2">
    <citation type="journal article" date="2023" name="Int. J. Mol. Sci.">
        <title>De Novo Assembly and Annotation of 11 Diverse Shrub Willow (Salix) Genomes Reveals Novel Gene Organization in Sex-Linked Regions.</title>
        <authorList>
            <person name="Hyden B."/>
            <person name="Feng K."/>
            <person name="Yates T.B."/>
            <person name="Jawdy S."/>
            <person name="Cereghino C."/>
            <person name="Smart L.B."/>
            <person name="Muchero W."/>
        </authorList>
    </citation>
    <scope>NUCLEOTIDE SEQUENCE</scope>
    <source>
        <tissue evidence="3">Shoot tip</tissue>
    </source>
</reference>
<feature type="transmembrane region" description="Helical" evidence="1">
    <location>
        <begin position="53"/>
        <end position="70"/>
    </location>
</feature>
<protein>
    <submittedName>
        <fullName evidence="3">Uncharacterized protein</fullName>
    </submittedName>
</protein>
<keyword evidence="2" id="KW-0732">Signal</keyword>
<feature type="signal peptide" evidence="2">
    <location>
        <begin position="1"/>
        <end position="18"/>
    </location>
</feature>
<sequence length="172" mass="18877">MRLLVFLIVSVVKAGGDGKVNEDGGRTSGVAVGSRGVGRVDAQLRCFWRLKRGWVLISVEGLAGVNLWLLMMGKGLRKALSLIARLDLCVAFSLSAIYLGLLYGLYVPDWQFEMSSETSSVFPKNHSYVYAVKCSLRGDLGPACNSAGMIDRYVLGIDHLYKKPVYRNLKVS</sequence>
<keyword evidence="1" id="KW-0812">Transmembrane</keyword>
<organism evidence="3 4">
    <name type="scientific">Salix koriyanagi</name>
    <dbReference type="NCBI Taxonomy" id="2511006"/>
    <lineage>
        <taxon>Eukaryota</taxon>
        <taxon>Viridiplantae</taxon>
        <taxon>Streptophyta</taxon>
        <taxon>Embryophyta</taxon>
        <taxon>Tracheophyta</taxon>
        <taxon>Spermatophyta</taxon>
        <taxon>Magnoliopsida</taxon>
        <taxon>eudicotyledons</taxon>
        <taxon>Gunneridae</taxon>
        <taxon>Pentapetalae</taxon>
        <taxon>rosids</taxon>
        <taxon>fabids</taxon>
        <taxon>Malpighiales</taxon>
        <taxon>Salicaceae</taxon>
        <taxon>Saliceae</taxon>
        <taxon>Salix</taxon>
    </lineage>
</organism>
<keyword evidence="1" id="KW-1133">Transmembrane helix</keyword>
<evidence type="ECO:0000313" key="3">
    <source>
        <dbReference type="EMBL" id="KAJ6716553.1"/>
    </source>
</evidence>
<name>A0A9Q0TRY9_9ROSI</name>
<gene>
    <name evidence="3" type="ORF">OIU74_009150</name>
</gene>
<evidence type="ECO:0000256" key="1">
    <source>
        <dbReference type="SAM" id="Phobius"/>
    </source>
</evidence>
<dbReference type="PANTHER" id="PTHR31061:SF28">
    <property type="entry name" value="HEPARAN-ALPHA-GLUCOSAMINIDE N-ACETYLTRANSFERASE-LIKE"/>
    <property type="match status" value="1"/>
</dbReference>
<proteinExistence type="predicted"/>
<reference evidence="3" key="1">
    <citation type="submission" date="2022-11" db="EMBL/GenBank/DDBJ databases">
        <authorList>
            <person name="Hyden B.L."/>
            <person name="Feng K."/>
            <person name="Yates T."/>
            <person name="Jawdy S."/>
            <person name="Smart L.B."/>
            <person name="Muchero W."/>
        </authorList>
    </citation>
    <scope>NUCLEOTIDE SEQUENCE</scope>
    <source>
        <tissue evidence="3">Shoot tip</tissue>
    </source>
</reference>
<dbReference type="PANTHER" id="PTHR31061">
    <property type="entry name" value="LD22376P"/>
    <property type="match status" value="1"/>
</dbReference>
<accession>A0A9Q0TRY9</accession>
<feature type="transmembrane region" description="Helical" evidence="1">
    <location>
        <begin position="82"/>
        <end position="106"/>
    </location>
</feature>